<dbReference type="OrthoDB" id="8727862at2"/>
<dbReference type="InterPro" id="IPR012910">
    <property type="entry name" value="Plug_dom"/>
</dbReference>
<feature type="domain" description="TonB-dependent receptor plug" evidence="14">
    <location>
        <begin position="59"/>
        <end position="175"/>
    </location>
</feature>
<dbReference type="SUPFAM" id="SSF56935">
    <property type="entry name" value="Porins"/>
    <property type="match status" value="1"/>
</dbReference>
<dbReference type="Pfam" id="PF07715">
    <property type="entry name" value="Plug"/>
    <property type="match status" value="1"/>
</dbReference>
<accession>A0A840S350</accession>
<dbReference type="Gene3D" id="2.170.130.10">
    <property type="entry name" value="TonB-dependent receptor, plug domain"/>
    <property type="match status" value="1"/>
</dbReference>
<comment type="similarity">
    <text evidence="2 10 11">Belongs to the TonB-dependent receptor family.</text>
</comment>
<dbReference type="Pfam" id="PF00593">
    <property type="entry name" value="TonB_dep_Rec_b-barrel"/>
    <property type="match status" value="1"/>
</dbReference>
<dbReference type="InterPro" id="IPR037066">
    <property type="entry name" value="Plug_dom_sf"/>
</dbReference>
<evidence type="ECO:0000256" key="2">
    <source>
        <dbReference type="ARBA" id="ARBA00009810"/>
    </source>
</evidence>
<dbReference type="PROSITE" id="PS52016">
    <property type="entry name" value="TONB_DEPENDENT_REC_3"/>
    <property type="match status" value="1"/>
</dbReference>
<keyword evidence="12" id="KW-0732">Signal</keyword>
<feature type="signal peptide" evidence="12">
    <location>
        <begin position="1"/>
        <end position="23"/>
    </location>
</feature>
<dbReference type="GO" id="GO:0009279">
    <property type="term" value="C:cell outer membrane"/>
    <property type="evidence" value="ECO:0007669"/>
    <property type="project" value="UniProtKB-SubCell"/>
</dbReference>
<evidence type="ECO:0000256" key="10">
    <source>
        <dbReference type="PROSITE-ProRule" id="PRU01360"/>
    </source>
</evidence>
<sequence>MIHRPSPIALAASLLLAHGALLAQSAPAKKDDKKEEAAQLEAVVVTGIRAAQQKSLTQKRNAQTHVDVITAEDIGKMPDKNIADSLQRVPGVTISSAGANEGGFDENDRVSMRGTSPSLTQTLINGHNVASGDWFVLNQTTNAGRSVSYSLLPSEIVGSVVVHKTSEASLVEGGLTGSVNVITRKPLDFKHSLTAEAQLGAVYADLPGKTDPQLSALFNFKNDSNTLGLMLQVFQEKRHLRREGVEILGYNQIAAGSKVALSNPDLAGVWYPRSIGAALFEQERERSGGLLEVQFKPSATTSLSLTGFSSTLKASNYNRNYLLHAPFFLNEGKGQAPDAGYVVRNNTLVQASFSDKGGFYGTYDMISRPGAKAKTDFVAFEGKFQPTEALSVVTRAGVSNGVGTTPTQDVMPFDQKGGGSWKLNGINSAPDFSIGTPANTNANSVLDWVWGGQNVKVDDKEQWAQIDAAYAFEGGFLKELKFGLRGAKHERSSANVIAQGPKCSDGSGFTWGANWCSSAAISPEAPGNSILPFQLYPANFGSGLGGTFPRNVWYYTPEQLAAFNNKFGNRDPISRRYFDWEYALEEKNSAGYAQLDFESGALSGNMGLRLVRTEQQTLQYLPAIDGAGDVSSAFGAYDRHIATRSFTDALPSLNLRYNLNREMVLRGAITRTLTRPDYSALAGATSISPVAKPGDIGSGSGPNGELKPVRSTNFDLAFEYYHAPRAMVGASAFYMDLSSLITLGQVTRRYLTTNAQFPQGFQADYVLTTPVNGQGKVKGLELSLEQPLGAYFGVSANYTYTDAKEDGNKPMLGASRNAYTLGAYYEDDSWNARLTYTYRSSFYSGLDRATAFSQDATGSLSASLGYKINDKLSLALDARNLNNPKLAYFALNQDQPRSIYQNGRQFYLTLRAKL</sequence>
<evidence type="ECO:0000259" key="14">
    <source>
        <dbReference type="Pfam" id="PF07715"/>
    </source>
</evidence>
<proteinExistence type="inferred from homology"/>
<evidence type="ECO:0000256" key="3">
    <source>
        <dbReference type="ARBA" id="ARBA00022448"/>
    </source>
</evidence>
<evidence type="ECO:0000313" key="15">
    <source>
        <dbReference type="EMBL" id="MBB5205637.1"/>
    </source>
</evidence>
<dbReference type="InterPro" id="IPR000531">
    <property type="entry name" value="Beta-barrel_TonB"/>
</dbReference>
<evidence type="ECO:0000256" key="6">
    <source>
        <dbReference type="ARBA" id="ARBA00023077"/>
    </source>
</evidence>
<dbReference type="Gene3D" id="2.40.170.20">
    <property type="entry name" value="TonB-dependent receptor, beta-barrel domain"/>
    <property type="match status" value="1"/>
</dbReference>
<comment type="subcellular location">
    <subcellularLocation>
        <location evidence="1 10">Cell outer membrane</location>
        <topology evidence="1 10">Multi-pass membrane protein</topology>
    </subcellularLocation>
</comment>
<keyword evidence="16" id="KW-1185">Reference proteome</keyword>
<evidence type="ECO:0000256" key="11">
    <source>
        <dbReference type="RuleBase" id="RU003357"/>
    </source>
</evidence>
<evidence type="ECO:0000256" key="4">
    <source>
        <dbReference type="ARBA" id="ARBA00022452"/>
    </source>
</evidence>
<evidence type="ECO:0000256" key="5">
    <source>
        <dbReference type="ARBA" id="ARBA00022692"/>
    </source>
</evidence>
<dbReference type="Proteomes" id="UP000554837">
    <property type="component" value="Unassembled WGS sequence"/>
</dbReference>
<evidence type="ECO:0000256" key="9">
    <source>
        <dbReference type="ARBA" id="ARBA00023237"/>
    </source>
</evidence>
<protein>
    <submittedName>
        <fullName evidence="15">Iron complex outermembrane receptor protein</fullName>
    </submittedName>
</protein>
<dbReference type="NCBIfam" id="TIGR01782">
    <property type="entry name" value="TonB-Xanth-Caul"/>
    <property type="match status" value="1"/>
</dbReference>
<dbReference type="RefSeq" id="WP_138855158.1">
    <property type="nucleotide sequence ID" value="NZ_CP040709.1"/>
</dbReference>
<evidence type="ECO:0000256" key="7">
    <source>
        <dbReference type="ARBA" id="ARBA00023136"/>
    </source>
</evidence>
<keyword evidence="8 15" id="KW-0675">Receptor</keyword>
<dbReference type="PANTHER" id="PTHR40980">
    <property type="entry name" value="PLUG DOMAIN-CONTAINING PROTEIN"/>
    <property type="match status" value="1"/>
</dbReference>
<reference evidence="15 16" key="1">
    <citation type="submission" date="2020-08" db="EMBL/GenBank/DDBJ databases">
        <title>Genomic Encyclopedia of Type Strains, Phase IV (KMG-IV): sequencing the most valuable type-strain genomes for metagenomic binning, comparative biology and taxonomic classification.</title>
        <authorList>
            <person name="Goeker M."/>
        </authorList>
    </citation>
    <scope>NUCLEOTIDE SEQUENCE [LARGE SCALE GENOMIC DNA]</scope>
    <source>
        <strain evidence="15 16">DSM 23958</strain>
    </source>
</reference>
<evidence type="ECO:0000256" key="8">
    <source>
        <dbReference type="ARBA" id="ARBA00023170"/>
    </source>
</evidence>
<dbReference type="InterPro" id="IPR039426">
    <property type="entry name" value="TonB-dep_rcpt-like"/>
</dbReference>
<comment type="caution">
    <text evidence="15">The sequence shown here is derived from an EMBL/GenBank/DDBJ whole genome shotgun (WGS) entry which is preliminary data.</text>
</comment>
<keyword evidence="6 11" id="KW-0798">TonB box</keyword>
<organism evidence="15 16">
    <name type="scientific">Inhella inkyongensis</name>
    <dbReference type="NCBI Taxonomy" id="392593"/>
    <lineage>
        <taxon>Bacteria</taxon>
        <taxon>Pseudomonadati</taxon>
        <taxon>Pseudomonadota</taxon>
        <taxon>Betaproteobacteria</taxon>
        <taxon>Burkholderiales</taxon>
        <taxon>Sphaerotilaceae</taxon>
        <taxon>Inhella</taxon>
    </lineage>
</organism>
<feature type="domain" description="TonB-dependent receptor-like beta-barrel" evidence="13">
    <location>
        <begin position="425"/>
        <end position="881"/>
    </location>
</feature>
<keyword evidence="3 10" id="KW-0813">Transport</keyword>
<evidence type="ECO:0000259" key="13">
    <source>
        <dbReference type="Pfam" id="PF00593"/>
    </source>
</evidence>
<dbReference type="AlphaFoldDB" id="A0A840S350"/>
<gene>
    <name evidence="15" type="ORF">HNQ51_002964</name>
</gene>
<keyword evidence="9 10" id="KW-0998">Cell outer membrane</keyword>
<dbReference type="EMBL" id="JACHHO010000005">
    <property type="protein sequence ID" value="MBB5205637.1"/>
    <property type="molecule type" value="Genomic_DNA"/>
</dbReference>
<evidence type="ECO:0000313" key="16">
    <source>
        <dbReference type="Proteomes" id="UP000554837"/>
    </source>
</evidence>
<evidence type="ECO:0000256" key="12">
    <source>
        <dbReference type="SAM" id="SignalP"/>
    </source>
</evidence>
<keyword evidence="7 10" id="KW-0472">Membrane</keyword>
<keyword evidence="4 10" id="KW-1134">Transmembrane beta strand</keyword>
<dbReference type="PANTHER" id="PTHR40980:SF3">
    <property type="entry name" value="TONB-DEPENDENT RECEPTOR-LIKE BETA-BARREL DOMAIN-CONTAINING PROTEIN"/>
    <property type="match status" value="1"/>
</dbReference>
<dbReference type="InterPro" id="IPR036942">
    <property type="entry name" value="Beta-barrel_TonB_sf"/>
</dbReference>
<name>A0A840S350_9BURK</name>
<feature type="chain" id="PRO_5032735233" evidence="12">
    <location>
        <begin position="24"/>
        <end position="914"/>
    </location>
</feature>
<keyword evidence="5 10" id="KW-0812">Transmembrane</keyword>
<evidence type="ECO:0000256" key="1">
    <source>
        <dbReference type="ARBA" id="ARBA00004571"/>
    </source>
</evidence>
<dbReference type="InterPro" id="IPR010104">
    <property type="entry name" value="TonB_rcpt_bac"/>
</dbReference>
<dbReference type="CDD" id="cd01347">
    <property type="entry name" value="ligand_gated_channel"/>
    <property type="match status" value="1"/>
</dbReference>